<dbReference type="InterPro" id="IPR029041">
    <property type="entry name" value="FAD-linked_oxidoreductase-like"/>
</dbReference>
<dbReference type="GO" id="GO:0010133">
    <property type="term" value="P:L-proline catabolic process to L-glutamate"/>
    <property type="evidence" value="ECO:0007669"/>
    <property type="project" value="TreeGrafter"/>
</dbReference>
<dbReference type="InterPro" id="IPR015659">
    <property type="entry name" value="Proline_oxidase"/>
</dbReference>
<keyword evidence="3 5" id="KW-0560">Oxidoreductase</keyword>
<comment type="function">
    <text evidence="5">Converts proline to delta-1-pyrroline-5-carboxylate.</text>
</comment>
<comment type="catalytic activity">
    <reaction evidence="5">
        <text>L-proline + a quinone = (S)-1-pyrroline-5-carboxylate + a quinol + H(+)</text>
        <dbReference type="Rhea" id="RHEA:23784"/>
        <dbReference type="ChEBI" id="CHEBI:15378"/>
        <dbReference type="ChEBI" id="CHEBI:17388"/>
        <dbReference type="ChEBI" id="CHEBI:24646"/>
        <dbReference type="ChEBI" id="CHEBI:60039"/>
        <dbReference type="ChEBI" id="CHEBI:132124"/>
        <dbReference type="EC" id="1.5.5.2"/>
    </reaction>
</comment>
<dbReference type="GO" id="GO:0005739">
    <property type="term" value="C:mitochondrion"/>
    <property type="evidence" value="ECO:0007669"/>
    <property type="project" value="TreeGrafter"/>
</dbReference>
<protein>
    <recommendedName>
        <fullName evidence="2 5">Proline dehydrogenase</fullName>
        <ecNumber evidence="2 5">1.5.5.2</ecNumber>
    </recommendedName>
</protein>
<dbReference type="AlphaFoldDB" id="A0A8K0NP70"/>
<keyword evidence="4 5" id="KW-0642">Proline metabolism</keyword>
<keyword evidence="6" id="KW-0175">Coiled coil</keyword>
<name>A0A8K0NP70_9TREE</name>
<dbReference type="SUPFAM" id="SSF51730">
    <property type="entry name" value="FAD-linked oxidoreductase"/>
    <property type="match status" value="1"/>
</dbReference>
<proteinExistence type="inferred from homology"/>
<dbReference type="PANTHER" id="PTHR13914">
    <property type="entry name" value="PROLINE OXIDASE"/>
    <property type="match status" value="1"/>
</dbReference>
<evidence type="ECO:0000313" key="9">
    <source>
        <dbReference type="Proteomes" id="UP000812966"/>
    </source>
</evidence>
<dbReference type="EC" id="1.5.5.2" evidence="2 5"/>
<evidence type="ECO:0000256" key="2">
    <source>
        <dbReference type="ARBA" id="ARBA00012695"/>
    </source>
</evidence>
<comment type="cofactor">
    <cofactor evidence="5">
        <name>FAD</name>
        <dbReference type="ChEBI" id="CHEBI:57692"/>
    </cofactor>
</comment>
<evidence type="ECO:0000256" key="1">
    <source>
        <dbReference type="ARBA" id="ARBA00005869"/>
    </source>
</evidence>
<dbReference type="Gene3D" id="3.20.20.220">
    <property type="match status" value="1"/>
</dbReference>
<dbReference type="OrthoDB" id="5464at2759"/>
<dbReference type="EMBL" id="JABELV010000120">
    <property type="protein sequence ID" value="KAG7530366.1"/>
    <property type="molecule type" value="Genomic_DNA"/>
</dbReference>
<keyword evidence="5" id="KW-0285">Flavoprotein</keyword>
<evidence type="ECO:0000256" key="3">
    <source>
        <dbReference type="ARBA" id="ARBA00023002"/>
    </source>
</evidence>
<dbReference type="Pfam" id="PF01619">
    <property type="entry name" value="Pro_dh"/>
    <property type="match status" value="1"/>
</dbReference>
<keyword evidence="9" id="KW-1185">Reference proteome</keyword>
<evidence type="ECO:0000256" key="6">
    <source>
        <dbReference type="SAM" id="Coils"/>
    </source>
</evidence>
<evidence type="ECO:0000259" key="7">
    <source>
        <dbReference type="Pfam" id="PF01619"/>
    </source>
</evidence>
<comment type="caution">
    <text evidence="8">The sequence shown here is derived from an EMBL/GenBank/DDBJ whole genome shotgun (WGS) entry which is preliminary data.</text>
</comment>
<sequence>MAARLLSTRLPISVPVSLGVKPARHTLKANLGAVRGYATKPTSSSSAKAKKPLSFLLASGLILAGGYALTPSTTYADSQSLENNTNSILPLTSASAQDNKHTETTLSRTPLSALLRTYLVYTFTSLPLIVDYSPQILDFLTNSSIPGVKAVSEWVVRKTFFDQFVGGDDVRSCLPVMETLRGEGIGTMLVYSVEEENEAKRLELEIEEKVRQATEERVEETLRCIRVAGDFERRMKARTGGVGFGGTYTGLTPDPTVLHRASTTLLRLRPSTLPEPVHYPSTPTSIDNKILARPACYDSNSSSIKTLENLPLGATGDGGVLEGEEGLKEGDLRKLDGLWGTLKRVGEAAREEGIKVAVDAEHSWYQPAIDGYTMLLSQEYNKMPRSGASQKEIERSLPVFYGTYQAYLRRLPAHLDHAIKHAEENDYVLGVKLVRGAYHLQETKKWKDEGRGKFGKDPIWDDKAATDKAYDDALVLLLRRISTDLKKNPTGVPLVGAYFGTHNKESCELVKDRLVAEGLGEEVKETGRIRLMDGVAGRVCTGQLYGMSDELTESVAATYEKSGTPMASKYLPYGALREVLPYLGRRAIENKSLLSGEGGASSERRRVWAEIRRRIGF</sequence>
<feature type="domain" description="Proline dehydrogenase" evidence="7">
    <location>
        <begin position="265"/>
        <end position="593"/>
    </location>
</feature>
<dbReference type="PANTHER" id="PTHR13914:SF0">
    <property type="entry name" value="PROLINE DEHYDROGENASE 1, MITOCHONDRIAL"/>
    <property type="match status" value="1"/>
</dbReference>
<reference evidence="8" key="1">
    <citation type="submission" date="2020-04" db="EMBL/GenBank/DDBJ databases">
        <title>Analysis of mating type loci in Filobasidium floriforme.</title>
        <authorList>
            <person name="Nowrousian M."/>
        </authorList>
    </citation>
    <scope>NUCLEOTIDE SEQUENCE</scope>
    <source>
        <strain evidence="8">CBS 6242</strain>
    </source>
</reference>
<dbReference type="GO" id="GO:0004657">
    <property type="term" value="F:proline dehydrogenase activity"/>
    <property type="evidence" value="ECO:0007669"/>
    <property type="project" value="UniProtKB-EC"/>
</dbReference>
<gene>
    <name evidence="8" type="ORF">FFLO_05082</name>
</gene>
<keyword evidence="5" id="KW-0274">FAD</keyword>
<dbReference type="GO" id="GO:0071949">
    <property type="term" value="F:FAD binding"/>
    <property type="evidence" value="ECO:0007669"/>
    <property type="project" value="TreeGrafter"/>
</dbReference>
<comment type="similarity">
    <text evidence="1 5">Belongs to the proline oxidase family.</text>
</comment>
<dbReference type="Proteomes" id="UP000812966">
    <property type="component" value="Unassembled WGS sequence"/>
</dbReference>
<feature type="coiled-coil region" evidence="6">
    <location>
        <begin position="192"/>
        <end position="219"/>
    </location>
</feature>
<accession>A0A8K0NP70</accession>
<dbReference type="InterPro" id="IPR002872">
    <property type="entry name" value="Proline_DH_dom"/>
</dbReference>
<evidence type="ECO:0000256" key="5">
    <source>
        <dbReference type="RuleBase" id="RU364054"/>
    </source>
</evidence>
<evidence type="ECO:0000256" key="4">
    <source>
        <dbReference type="ARBA" id="ARBA00023062"/>
    </source>
</evidence>
<evidence type="ECO:0000313" key="8">
    <source>
        <dbReference type="EMBL" id="KAG7530366.1"/>
    </source>
</evidence>
<organism evidence="8 9">
    <name type="scientific">Filobasidium floriforme</name>
    <dbReference type="NCBI Taxonomy" id="5210"/>
    <lineage>
        <taxon>Eukaryota</taxon>
        <taxon>Fungi</taxon>
        <taxon>Dikarya</taxon>
        <taxon>Basidiomycota</taxon>
        <taxon>Agaricomycotina</taxon>
        <taxon>Tremellomycetes</taxon>
        <taxon>Filobasidiales</taxon>
        <taxon>Filobasidiaceae</taxon>
        <taxon>Filobasidium</taxon>
    </lineage>
</organism>